<dbReference type="OMA" id="ISEWRKW"/>
<evidence type="ECO:0000313" key="2">
    <source>
        <dbReference type="Ensembl" id="ENSCSAVP00000013618.1"/>
    </source>
</evidence>
<dbReference type="Proteomes" id="UP000007875">
    <property type="component" value="Unassembled WGS sequence"/>
</dbReference>
<evidence type="ECO:0000259" key="1">
    <source>
        <dbReference type="Pfam" id="PF01425"/>
    </source>
</evidence>
<dbReference type="Gene3D" id="3.90.1300.10">
    <property type="entry name" value="Amidase signature (AS) domain"/>
    <property type="match status" value="1"/>
</dbReference>
<dbReference type="InterPro" id="IPR052096">
    <property type="entry name" value="Endocannabinoid_amidase"/>
</dbReference>
<evidence type="ECO:0000313" key="3">
    <source>
        <dbReference type="Proteomes" id="UP000007875"/>
    </source>
</evidence>
<protein>
    <recommendedName>
        <fullName evidence="1">Amidase domain-containing protein</fullName>
    </recommendedName>
</protein>
<dbReference type="STRING" id="51511.ENSCSAVP00000013618"/>
<dbReference type="InterPro" id="IPR036928">
    <property type="entry name" value="AS_sf"/>
</dbReference>
<name>H2Z7Q6_CIOSA</name>
<dbReference type="SUPFAM" id="SSF75304">
    <property type="entry name" value="Amidase signature (AS) enzymes"/>
    <property type="match status" value="1"/>
</dbReference>
<reference evidence="2" key="3">
    <citation type="submission" date="2025-09" db="UniProtKB">
        <authorList>
            <consortium name="Ensembl"/>
        </authorList>
    </citation>
    <scope>IDENTIFICATION</scope>
</reference>
<keyword evidence="3" id="KW-1185">Reference proteome</keyword>
<dbReference type="InParanoid" id="H2Z7Q6"/>
<dbReference type="PANTHER" id="PTHR45847:SF6">
    <property type="entry name" value="FATTY ACID AMIDE HYDROLASE"/>
    <property type="match status" value="1"/>
</dbReference>
<dbReference type="Ensembl" id="ENSCSAVT00000013775.1">
    <property type="protein sequence ID" value="ENSCSAVP00000013618.1"/>
    <property type="gene ID" value="ENSCSAVG00000007984.1"/>
</dbReference>
<dbReference type="PANTHER" id="PTHR45847">
    <property type="entry name" value="FATTY ACID AMIDE HYDROLASE"/>
    <property type="match status" value="1"/>
</dbReference>
<dbReference type="GO" id="GO:0004040">
    <property type="term" value="F:amidase activity"/>
    <property type="evidence" value="ECO:0007669"/>
    <property type="project" value="TreeGrafter"/>
</dbReference>
<dbReference type="AlphaFoldDB" id="H2Z7Q6"/>
<accession>H2Z7Q6</accession>
<feature type="domain" description="Amidase" evidence="1">
    <location>
        <begin position="21"/>
        <end position="141"/>
    </location>
</feature>
<dbReference type="InterPro" id="IPR023631">
    <property type="entry name" value="Amidase_dom"/>
</dbReference>
<dbReference type="Pfam" id="PF01425">
    <property type="entry name" value="Amidase"/>
    <property type="match status" value="1"/>
</dbReference>
<dbReference type="GO" id="GO:0017064">
    <property type="term" value="F:fatty acid amide hydrolase activity"/>
    <property type="evidence" value="ECO:0007669"/>
    <property type="project" value="TreeGrafter"/>
</dbReference>
<reference evidence="3" key="1">
    <citation type="submission" date="2003-08" db="EMBL/GenBank/DDBJ databases">
        <authorList>
            <person name="Birren B."/>
            <person name="Nusbaum C."/>
            <person name="Abebe A."/>
            <person name="Abouelleil A."/>
            <person name="Adekoya E."/>
            <person name="Ait-zahra M."/>
            <person name="Allen N."/>
            <person name="Allen T."/>
            <person name="An P."/>
            <person name="Anderson M."/>
            <person name="Anderson S."/>
            <person name="Arachchi H."/>
            <person name="Armbruster J."/>
            <person name="Bachantsang P."/>
            <person name="Baldwin J."/>
            <person name="Barry A."/>
            <person name="Bayul T."/>
            <person name="Blitshsteyn B."/>
            <person name="Bloom T."/>
            <person name="Blye J."/>
            <person name="Boguslavskiy L."/>
            <person name="Borowsky M."/>
            <person name="Boukhgalter B."/>
            <person name="Brunache A."/>
            <person name="Butler J."/>
            <person name="Calixte N."/>
            <person name="Calvo S."/>
            <person name="Camarata J."/>
            <person name="Campo K."/>
            <person name="Chang J."/>
            <person name="Cheshatsang Y."/>
            <person name="Citroen M."/>
            <person name="Collymore A."/>
            <person name="Considine T."/>
            <person name="Cook A."/>
            <person name="Cooke P."/>
            <person name="Corum B."/>
            <person name="Cuomo C."/>
            <person name="David R."/>
            <person name="Dawoe T."/>
            <person name="Degray S."/>
            <person name="Dodge S."/>
            <person name="Dooley K."/>
            <person name="Dorje P."/>
            <person name="Dorjee K."/>
            <person name="Dorris L."/>
            <person name="Duffey N."/>
            <person name="Dupes A."/>
            <person name="Elkins T."/>
            <person name="Engels R."/>
            <person name="Erickson J."/>
            <person name="Farina A."/>
            <person name="Faro S."/>
            <person name="Ferreira P."/>
            <person name="Fischer H."/>
            <person name="Fitzgerald M."/>
            <person name="Foley K."/>
            <person name="Gage D."/>
            <person name="Galagan J."/>
            <person name="Gearin G."/>
            <person name="Gnerre S."/>
            <person name="Gnirke A."/>
            <person name="Goyette A."/>
            <person name="Graham J."/>
            <person name="Grandbois E."/>
            <person name="Gyaltsen K."/>
            <person name="Hafez N."/>
            <person name="Hagopian D."/>
            <person name="Hagos B."/>
            <person name="Hall J."/>
            <person name="Hatcher B."/>
            <person name="Heller A."/>
            <person name="Higgins H."/>
            <person name="Honan T."/>
            <person name="Horn A."/>
            <person name="Houde N."/>
            <person name="Hughes L."/>
            <person name="Hulme W."/>
            <person name="Husby E."/>
            <person name="Iliev I."/>
            <person name="Jaffe D."/>
            <person name="Jones C."/>
            <person name="Kamal M."/>
            <person name="Kamat A."/>
            <person name="Kamvysselis M."/>
            <person name="Karlsson E."/>
            <person name="Kells C."/>
            <person name="Kieu A."/>
            <person name="Kisner P."/>
            <person name="Kodira C."/>
            <person name="Kulbokas E."/>
            <person name="Labutti K."/>
            <person name="Lama D."/>
            <person name="Landers T."/>
            <person name="Leger J."/>
            <person name="Levine S."/>
            <person name="Lewis D."/>
            <person name="Lewis T."/>
            <person name="Lindblad-toh K."/>
            <person name="Liu X."/>
            <person name="Lokyitsang T."/>
            <person name="Lokyitsang Y."/>
            <person name="Lucien O."/>
            <person name="Lui A."/>
            <person name="Ma L.J."/>
            <person name="Mabbitt R."/>
            <person name="Macdonald J."/>
            <person name="Maclean C."/>
            <person name="Major J."/>
            <person name="Manning J."/>
            <person name="Marabella R."/>
            <person name="Maru K."/>
            <person name="Matthews C."/>
            <person name="Mauceli E."/>
            <person name="Mccarthy M."/>
            <person name="Mcdonough S."/>
            <person name="Mcghee T."/>
            <person name="Meldrim J."/>
            <person name="Meneus L."/>
            <person name="Mesirov J."/>
            <person name="Mihalev A."/>
            <person name="Mihova T."/>
            <person name="Mikkelsen T."/>
            <person name="Mlenga V."/>
            <person name="Moru K."/>
            <person name="Mozes J."/>
            <person name="Mulrain L."/>
            <person name="Munson G."/>
            <person name="Naylor J."/>
            <person name="Newes C."/>
            <person name="Nguyen C."/>
            <person name="Nguyen N."/>
            <person name="Nguyen T."/>
            <person name="Nicol R."/>
            <person name="Nielsen C."/>
            <person name="Nizzari M."/>
            <person name="Norbu C."/>
            <person name="Norbu N."/>
            <person name="O'donnell P."/>
            <person name="Okoawo O."/>
            <person name="O'leary S."/>
            <person name="Omotosho B."/>
            <person name="O'neill K."/>
            <person name="Osman S."/>
            <person name="Parker S."/>
            <person name="Perrin D."/>
            <person name="Phunkhang P."/>
            <person name="Piqani B."/>
            <person name="Purcell S."/>
            <person name="Rachupka T."/>
            <person name="Ramasamy U."/>
            <person name="Rameau R."/>
            <person name="Ray V."/>
            <person name="Raymond C."/>
            <person name="Retta R."/>
            <person name="Richardson S."/>
            <person name="Rise C."/>
            <person name="Rodriguez J."/>
            <person name="Rogers J."/>
            <person name="Rogov P."/>
            <person name="Rutman M."/>
            <person name="Schupbach R."/>
            <person name="Seaman C."/>
            <person name="Settipalli S."/>
            <person name="Sharpe T."/>
            <person name="Sheridan J."/>
            <person name="Sherpa N."/>
            <person name="Shi J."/>
            <person name="Smirnov S."/>
            <person name="Smith C."/>
            <person name="Sougnez C."/>
            <person name="Spencer B."/>
            <person name="Stalker J."/>
            <person name="Stange-thomann N."/>
            <person name="Stavropoulos S."/>
            <person name="Stetson K."/>
            <person name="Stone C."/>
            <person name="Stone S."/>
            <person name="Stubbs M."/>
            <person name="Talamas J."/>
            <person name="Tchuinga P."/>
            <person name="Tenzing P."/>
            <person name="Tesfaye S."/>
            <person name="Theodore J."/>
            <person name="Thoulutsang Y."/>
            <person name="Topham K."/>
            <person name="Towey S."/>
            <person name="Tsamla T."/>
            <person name="Tsomo N."/>
            <person name="Vallee D."/>
            <person name="Vassiliev H."/>
            <person name="Venkataraman V."/>
            <person name="Vinson J."/>
            <person name="Vo A."/>
            <person name="Wade C."/>
            <person name="Wang S."/>
            <person name="Wangchuk T."/>
            <person name="Wangdi T."/>
            <person name="Whittaker C."/>
            <person name="Wilkinson J."/>
            <person name="Wu Y."/>
            <person name="Wyman D."/>
            <person name="Yadav S."/>
            <person name="Yang S."/>
            <person name="Yang X."/>
            <person name="Yeager S."/>
            <person name="Yee E."/>
            <person name="Young G."/>
            <person name="Zainoun J."/>
            <person name="Zembeck L."/>
            <person name="Zimmer A."/>
            <person name="Zody M."/>
            <person name="Lander E."/>
        </authorList>
    </citation>
    <scope>NUCLEOTIDE SEQUENCE [LARGE SCALE GENOMIC DNA]</scope>
</reference>
<dbReference type="GeneTree" id="ENSGT00940000167040"/>
<dbReference type="GO" id="GO:0009062">
    <property type="term" value="P:fatty acid catabolic process"/>
    <property type="evidence" value="ECO:0007669"/>
    <property type="project" value="TreeGrafter"/>
</dbReference>
<sequence length="155" mass="17282">MSKRIADDLVLHGGGDGSVHRYWNLQHEAAQYRTEFFAHWREMKLDAVICPPFPIAAAPIGCVDHISALVSYTGLYNLLNCPGGVVPVTKVTHSDTEQLKDYKGHYGDNWDRHIKKANLKSTGMPVGVQVVGLPWKDEICLRLMKEIESGLQVQA</sequence>
<reference evidence="2" key="2">
    <citation type="submission" date="2025-08" db="UniProtKB">
        <authorList>
            <consortium name="Ensembl"/>
        </authorList>
    </citation>
    <scope>IDENTIFICATION</scope>
</reference>
<dbReference type="eggNOG" id="KOG1212">
    <property type="taxonomic scope" value="Eukaryota"/>
</dbReference>
<organism evidence="2 3">
    <name type="scientific">Ciona savignyi</name>
    <name type="common">Pacific transparent sea squirt</name>
    <dbReference type="NCBI Taxonomy" id="51511"/>
    <lineage>
        <taxon>Eukaryota</taxon>
        <taxon>Metazoa</taxon>
        <taxon>Chordata</taxon>
        <taxon>Tunicata</taxon>
        <taxon>Ascidiacea</taxon>
        <taxon>Phlebobranchia</taxon>
        <taxon>Cionidae</taxon>
        <taxon>Ciona</taxon>
    </lineage>
</organism>
<proteinExistence type="predicted"/>
<dbReference type="HOGENOM" id="CLU_1694875_0_0_1"/>